<dbReference type="InterPro" id="IPR011330">
    <property type="entry name" value="Glyco_hydro/deAcase_b/a-brl"/>
</dbReference>
<evidence type="ECO:0000313" key="4">
    <source>
        <dbReference type="EMBL" id="MRN54044.1"/>
    </source>
</evidence>
<keyword evidence="1" id="KW-0479">Metal-binding</keyword>
<dbReference type="GO" id="GO:0016020">
    <property type="term" value="C:membrane"/>
    <property type="evidence" value="ECO:0007669"/>
    <property type="project" value="TreeGrafter"/>
</dbReference>
<dbReference type="InterPro" id="IPR050248">
    <property type="entry name" value="Polysacc_deacetylase_ArnD"/>
</dbReference>
<dbReference type="PANTHER" id="PTHR10587">
    <property type="entry name" value="GLYCOSYL TRANSFERASE-RELATED"/>
    <property type="match status" value="1"/>
</dbReference>
<evidence type="ECO:0000256" key="1">
    <source>
        <dbReference type="ARBA" id="ARBA00022723"/>
    </source>
</evidence>
<dbReference type="CDD" id="cd10917">
    <property type="entry name" value="CE4_NodB_like_6s_7s"/>
    <property type="match status" value="1"/>
</dbReference>
<comment type="caution">
    <text evidence="4">The sequence shown here is derived from an EMBL/GenBank/DDBJ whole genome shotgun (WGS) entry which is preliminary data.</text>
</comment>
<dbReference type="GO" id="GO:0016810">
    <property type="term" value="F:hydrolase activity, acting on carbon-nitrogen (but not peptide) bonds"/>
    <property type="evidence" value="ECO:0007669"/>
    <property type="project" value="InterPro"/>
</dbReference>
<sequence>MSSIEPNTILMLELLSLEHKSVGYQLEVGLTRNEGYTKCVLTIDEFTYNQLDQLGPFFGERVRLSIYPKRDPFRQTYYSTLVKINRSFSETMYFACSEDYVSQLLQFKQYDLTHVEEEGEYQAVVPAAAVNLPKNQSAWQGGQIVWRCLMFSFLFFILSLQLDQNLLMESADAQDNSVFGVSSKVISSKPLPLIPSPEPSEPPKEQTQLYYDINIDENKYEYGLPDGYVALSFDDGPSHYTKQIVDILTEHKVAATFLFVGKNVLKHPDEVRYANEHGMLIGNHSWDHSDLVKNSIEENQDNLAKANQALGQIIQTPITIFRPPYGSINDKLANKVKEQHMKVLLWNRDPQDWKAESKEEILQYFQAEDPSGGIYLLHEKSITVKALPEIIEYLKSKNMKFAIFK</sequence>
<keyword evidence="5" id="KW-1185">Reference proteome</keyword>
<feature type="domain" description="NodB homology" evidence="3">
    <location>
        <begin position="227"/>
        <end position="402"/>
    </location>
</feature>
<keyword evidence="2" id="KW-0378">Hydrolase</keyword>
<dbReference type="EMBL" id="WJXB01000004">
    <property type="protein sequence ID" value="MRN54044.1"/>
    <property type="molecule type" value="Genomic_DNA"/>
</dbReference>
<proteinExistence type="predicted"/>
<dbReference type="PANTHER" id="PTHR10587:SF133">
    <property type="entry name" value="CHITIN DEACETYLASE 1-RELATED"/>
    <property type="match status" value="1"/>
</dbReference>
<accession>A0A7X2H5N9</accession>
<dbReference type="Proteomes" id="UP000463051">
    <property type="component" value="Unassembled WGS sequence"/>
</dbReference>
<name>A0A7X2H5N9_9BACL</name>
<evidence type="ECO:0000313" key="5">
    <source>
        <dbReference type="Proteomes" id="UP000463051"/>
    </source>
</evidence>
<reference evidence="4 5" key="1">
    <citation type="submission" date="2019-11" db="EMBL/GenBank/DDBJ databases">
        <title>Paenibacillus monticola sp. nov., a novel PGPR strain isolated from mountain sample in China.</title>
        <authorList>
            <person name="Zhao Q."/>
            <person name="Li H.-P."/>
            <person name="Zhang J.-L."/>
        </authorList>
    </citation>
    <scope>NUCLEOTIDE SEQUENCE [LARGE SCALE GENOMIC DNA]</scope>
    <source>
        <strain evidence="4 5">LC-T2</strain>
    </source>
</reference>
<gene>
    <name evidence="4" type="ORF">GJB61_13745</name>
</gene>
<dbReference type="SUPFAM" id="SSF88713">
    <property type="entry name" value="Glycoside hydrolase/deacetylase"/>
    <property type="match status" value="1"/>
</dbReference>
<organism evidence="4 5">
    <name type="scientific">Paenibacillus monticola</name>
    <dbReference type="NCBI Taxonomy" id="2666075"/>
    <lineage>
        <taxon>Bacteria</taxon>
        <taxon>Bacillati</taxon>
        <taxon>Bacillota</taxon>
        <taxon>Bacilli</taxon>
        <taxon>Bacillales</taxon>
        <taxon>Paenibacillaceae</taxon>
        <taxon>Paenibacillus</taxon>
    </lineage>
</organism>
<dbReference type="Pfam" id="PF01522">
    <property type="entry name" value="Polysacc_deac_1"/>
    <property type="match status" value="1"/>
</dbReference>
<dbReference type="PROSITE" id="PS51677">
    <property type="entry name" value="NODB"/>
    <property type="match status" value="1"/>
</dbReference>
<dbReference type="GO" id="GO:0046872">
    <property type="term" value="F:metal ion binding"/>
    <property type="evidence" value="ECO:0007669"/>
    <property type="project" value="UniProtKB-KW"/>
</dbReference>
<protein>
    <submittedName>
        <fullName evidence="4">Polysaccharide deacetylase family protein</fullName>
    </submittedName>
</protein>
<dbReference type="RefSeq" id="WP_154119065.1">
    <property type="nucleotide sequence ID" value="NZ_WJXB01000004.1"/>
</dbReference>
<evidence type="ECO:0000256" key="2">
    <source>
        <dbReference type="ARBA" id="ARBA00022801"/>
    </source>
</evidence>
<dbReference type="Gene3D" id="3.20.20.370">
    <property type="entry name" value="Glycoside hydrolase/deacetylase"/>
    <property type="match status" value="1"/>
</dbReference>
<evidence type="ECO:0000259" key="3">
    <source>
        <dbReference type="PROSITE" id="PS51677"/>
    </source>
</evidence>
<dbReference type="AlphaFoldDB" id="A0A7X2H5N9"/>
<dbReference type="InterPro" id="IPR002509">
    <property type="entry name" value="NODB_dom"/>
</dbReference>
<dbReference type="GO" id="GO:0005975">
    <property type="term" value="P:carbohydrate metabolic process"/>
    <property type="evidence" value="ECO:0007669"/>
    <property type="project" value="InterPro"/>
</dbReference>